<organism evidence="1 2">
    <name type="scientific">Caerostris extrusa</name>
    <name type="common">Bark spider</name>
    <name type="synonym">Caerostris bankana</name>
    <dbReference type="NCBI Taxonomy" id="172846"/>
    <lineage>
        <taxon>Eukaryota</taxon>
        <taxon>Metazoa</taxon>
        <taxon>Ecdysozoa</taxon>
        <taxon>Arthropoda</taxon>
        <taxon>Chelicerata</taxon>
        <taxon>Arachnida</taxon>
        <taxon>Araneae</taxon>
        <taxon>Araneomorphae</taxon>
        <taxon>Entelegynae</taxon>
        <taxon>Araneoidea</taxon>
        <taxon>Araneidae</taxon>
        <taxon>Caerostris</taxon>
    </lineage>
</organism>
<name>A0AAV4SYH2_CAEEX</name>
<gene>
    <name evidence="1" type="ORF">CEXT_653851</name>
</gene>
<proteinExistence type="predicted"/>
<dbReference type="EMBL" id="BPLR01010472">
    <property type="protein sequence ID" value="GIY39493.1"/>
    <property type="molecule type" value="Genomic_DNA"/>
</dbReference>
<evidence type="ECO:0000313" key="2">
    <source>
        <dbReference type="Proteomes" id="UP001054945"/>
    </source>
</evidence>
<accession>A0AAV4SYH2</accession>
<comment type="caution">
    <text evidence="1">The sequence shown here is derived from an EMBL/GenBank/DDBJ whole genome shotgun (WGS) entry which is preliminary data.</text>
</comment>
<reference evidence="1 2" key="1">
    <citation type="submission" date="2021-06" db="EMBL/GenBank/DDBJ databases">
        <title>Caerostris extrusa draft genome.</title>
        <authorList>
            <person name="Kono N."/>
            <person name="Arakawa K."/>
        </authorList>
    </citation>
    <scope>NUCLEOTIDE SEQUENCE [LARGE SCALE GENOMIC DNA]</scope>
</reference>
<keyword evidence="2" id="KW-1185">Reference proteome</keyword>
<protein>
    <submittedName>
        <fullName evidence="1">Uncharacterized protein</fullName>
    </submittedName>
</protein>
<dbReference type="AlphaFoldDB" id="A0AAV4SYH2"/>
<sequence length="104" mass="12119">MESVVLNFCESRHVSYLLLRYIIWTPLPRETDVLRSLEKYPHPWAPEQMPLIKVTDEDVSYQLKAANKEKVIIDSLIAITKSSPLPQDYIQTIANLEEKKHLVE</sequence>
<evidence type="ECO:0000313" key="1">
    <source>
        <dbReference type="EMBL" id="GIY39493.1"/>
    </source>
</evidence>
<dbReference type="Proteomes" id="UP001054945">
    <property type="component" value="Unassembled WGS sequence"/>
</dbReference>